<organism evidence="4 5">
    <name type="scientific">Selenomonas ruminantium</name>
    <dbReference type="NCBI Taxonomy" id="971"/>
    <lineage>
        <taxon>Bacteria</taxon>
        <taxon>Bacillati</taxon>
        <taxon>Bacillota</taxon>
        <taxon>Negativicutes</taxon>
        <taxon>Selenomonadales</taxon>
        <taxon>Selenomonadaceae</taxon>
        <taxon>Selenomonas</taxon>
    </lineage>
</organism>
<feature type="domain" description="EamA" evidence="3">
    <location>
        <begin position="2"/>
        <end position="71"/>
    </location>
</feature>
<dbReference type="GO" id="GO:0016020">
    <property type="term" value="C:membrane"/>
    <property type="evidence" value="ECO:0007669"/>
    <property type="project" value="InterPro"/>
</dbReference>
<dbReference type="Pfam" id="PF00892">
    <property type="entry name" value="EamA"/>
    <property type="match status" value="1"/>
</dbReference>
<evidence type="ECO:0000256" key="2">
    <source>
        <dbReference type="SAM" id="Phobius"/>
    </source>
</evidence>
<comment type="caution">
    <text evidence="4">The sequence shown here is derived from an EMBL/GenBank/DDBJ whole genome shotgun (WGS) entry which is preliminary data.</text>
</comment>
<name>A0A927WLE8_SELRU</name>
<evidence type="ECO:0000256" key="1">
    <source>
        <dbReference type="ARBA" id="ARBA00007362"/>
    </source>
</evidence>
<gene>
    <name evidence="4" type="ORF">E7203_03065</name>
</gene>
<sequence>MYAYIIVFGTVVAFGCYLGSIKYIQPAEAGMLGSLEPLAAIIFSMMFLEASFGLMDVLGTALILGTVFLLARRKDG</sequence>
<keyword evidence="2" id="KW-0812">Transmembrane</keyword>
<dbReference type="RefSeq" id="WP_303668775.1">
    <property type="nucleotide sequence ID" value="NZ_SVCA01000002.1"/>
</dbReference>
<accession>A0A927WLE8</accession>
<feature type="transmembrane region" description="Helical" evidence="2">
    <location>
        <begin position="54"/>
        <end position="71"/>
    </location>
</feature>
<dbReference type="SUPFAM" id="SSF103481">
    <property type="entry name" value="Multidrug resistance efflux transporter EmrE"/>
    <property type="match status" value="1"/>
</dbReference>
<evidence type="ECO:0000313" key="4">
    <source>
        <dbReference type="EMBL" id="MBE6084445.1"/>
    </source>
</evidence>
<dbReference type="Proteomes" id="UP000772151">
    <property type="component" value="Unassembled WGS sequence"/>
</dbReference>
<evidence type="ECO:0000313" key="5">
    <source>
        <dbReference type="Proteomes" id="UP000772151"/>
    </source>
</evidence>
<comment type="similarity">
    <text evidence="1">Belongs to the EamA transporter family.</text>
</comment>
<proteinExistence type="inferred from homology"/>
<dbReference type="AlphaFoldDB" id="A0A927WLE8"/>
<dbReference type="EMBL" id="SVCA01000002">
    <property type="protein sequence ID" value="MBE6084445.1"/>
    <property type="molecule type" value="Genomic_DNA"/>
</dbReference>
<keyword evidence="2" id="KW-0472">Membrane</keyword>
<feature type="transmembrane region" description="Helical" evidence="2">
    <location>
        <begin position="6"/>
        <end position="24"/>
    </location>
</feature>
<evidence type="ECO:0000259" key="3">
    <source>
        <dbReference type="Pfam" id="PF00892"/>
    </source>
</evidence>
<protein>
    <submittedName>
        <fullName evidence="4">DMT family transporter</fullName>
    </submittedName>
</protein>
<keyword evidence="2" id="KW-1133">Transmembrane helix</keyword>
<dbReference type="InterPro" id="IPR037185">
    <property type="entry name" value="EmrE-like"/>
</dbReference>
<dbReference type="InterPro" id="IPR000620">
    <property type="entry name" value="EamA_dom"/>
</dbReference>
<reference evidence="4" key="1">
    <citation type="submission" date="2019-04" db="EMBL/GenBank/DDBJ databases">
        <title>Evolution of Biomass-Degrading Anaerobic Consortia Revealed by Metagenomics.</title>
        <authorList>
            <person name="Peng X."/>
        </authorList>
    </citation>
    <scope>NUCLEOTIDE SEQUENCE</scope>
    <source>
        <strain evidence="4">SIG242</strain>
    </source>
</reference>